<feature type="region of interest" description="Disordered" evidence="11">
    <location>
        <begin position="170"/>
        <end position="189"/>
    </location>
</feature>
<dbReference type="GeneTree" id="ENSGT00940000156130"/>
<dbReference type="GO" id="GO:0016529">
    <property type="term" value="C:sarcoplasmic reticulum"/>
    <property type="evidence" value="ECO:0007669"/>
    <property type="project" value="TreeGrafter"/>
</dbReference>
<dbReference type="GO" id="GO:0005789">
    <property type="term" value="C:endoplasmic reticulum membrane"/>
    <property type="evidence" value="ECO:0007669"/>
    <property type="project" value="UniProtKB-SubCell"/>
</dbReference>
<proteinExistence type="inferred from homology"/>
<name>A0A671XHK5_SPAAU</name>
<keyword evidence="13" id="KW-1185">Reference proteome</keyword>
<evidence type="ECO:0000256" key="2">
    <source>
        <dbReference type="ARBA" id="ARBA00008599"/>
    </source>
</evidence>
<dbReference type="PIRSF" id="PIRSF037387">
    <property type="entry name" value="Junctophilin"/>
    <property type="match status" value="1"/>
</dbReference>
<evidence type="ECO:0000256" key="8">
    <source>
        <dbReference type="ARBA" id="ARBA00022989"/>
    </source>
</evidence>
<feature type="compositionally biased region" description="Basic and acidic residues" evidence="11">
    <location>
        <begin position="430"/>
        <end position="454"/>
    </location>
</feature>
<evidence type="ECO:0000256" key="11">
    <source>
        <dbReference type="SAM" id="MobiDB-lite"/>
    </source>
</evidence>
<comment type="function">
    <text evidence="10">Junctophilins contribute to the formation of junctional membrane complexes (JMCs) which link the plasma membrane with the endoplasmic or sarcoplasmic reticulum in excitable cells. Provides a structural foundation for functional cross-talk between the cell surface and intracellular calcium release channels.</text>
</comment>
<keyword evidence="7 10" id="KW-0256">Endoplasmic reticulum</keyword>
<evidence type="ECO:0000256" key="5">
    <source>
        <dbReference type="ARBA" id="ARBA00022692"/>
    </source>
</evidence>
<feature type="compositionally biased region" description="Basic and acidic residues" evidence="11">
    <location>
        <begin position="630"/>
        <end position="650"/>
    </location>
</feature>
<gene>
    <name evidence="12" type="primary">JPH1</name>
    <name evidence="12" type="synonym">jph1a</name>
</gene>
<organism evidence="12 13">
    <name type="scientific">Sparus aurata</name>
    <name type="common">Gilthead sea bream</name>
    <dbReference type="NCBI Taxonomy" id="8175"/>
    <lineage>
        <taxon>Eukaryota</taxon>
        <taxon>Metazoa</taxon>
        <taxon>Chordata</taxon>
        <taxon>Craniata</taxon>
        <taxon>Vertebrata</taxon>
        <taxon>Euteleostomi</taxon>
        <taxon>Actinopterygii</taxon>
        <taxon>Neopterygii</taxon>
        <taxon>Teleostei</taxon>
        <taxon>Neoteleostei</taxon>
        <taxon>Acanthomorphata</taxon>
        <taxon>Eupercaria</taxon>
        <taxon>Spariformes</taxon>
        <taxon>Sparidae</taxon>
        <taxon>Sparus</taxon>
    </lineage>
</organism>
<evidence type="ECO:0000256" key="9">
    <source>
        <dbReference type="ARBA" id="ARBA00023136"/>
    </source>
</evidence>
<evidence type="ECO:0000313" key="12">
    <source>
        <dbReference type="Ensembl" id="ENSSAUP00010050642.1"/>
    </source>
</evidence>
<dbReference type="InParanoid" id="A0A671XHK5"/>
<feature type="region of interest" description="Disordered" evidence="11">
    <location>
        <begin position="417"/>
        <end position="650"/>
    </location>
</feature>
<feature type="region of interest" description="Disordered" evidence="11">
    <location>
        <begin position="228"/>
        <end position="268"/>
    </location>
</feature>
<comment type="subcellular location">
    <subcellularLocation>
        <location evidence="10">Cell membrane</location>
        <topology evidence="10">Peripheral membrane protein</topology>
    </subcellularLocation>
    <subcellularLocation>
        <location evidence="1 10">Endoplasmic reticulum membrane</location>
        <topology evidence="1">Single-pass type IV membrane protein</topology>
    </subcellularLocation>
</comment>
<dbReference type="InterPro" id="IPR017191">
    <property type="entry name" value="Junctophilin"/>
</dbReference>
<dbReference type="Ensembl" id="ENSSAUT00010053255.1">
    <property type="protein sequence ID" value="ENSSAUP00010050642.1"/>
    <property type="gene ID" value="ENSSAUG00010021042.1"/>
</dbReference>
<dbReference type="GO" id="GO:0005886">
    <property type="term" value="C:plasma membrane"/>
    <property type="evidence" value="ECO:0007669"/>
    <property type="project" value="UniProtKB-SubCell"/>
</dbReference>
<evidence type="ECO:0000256" key="1">
    <source>
        <dbReference type="ARBA" id="ARBA00004163"/>
    </source>
</evidence>
<evidence type="ECO:0000256" key="6">
    <source>
        <dbReference type="ARBA" id="ARBA00022737"/>
    </source>
</evidence>
<dbReference type="FunFam" id="2.20.110.10:FF:000001">
    <property type="entry name" value="Junctophilin"/>
    <property type="match status" value="1"/>
</dbReference>
<evidence type="ECO:0000256" key="7">
    <source>
        <dbReference type="ARBA" id="ARBA00022824"/>
    </source>
</evidence>
<reference evidence="12" key="3">
    <citation type="submission" date="2025-09" db="UniProtKB">
        <authorList>
            <consortium name="Ensembl"/>
        </authorList>
    </citation>
    <scope>IDENTIFICATION</scope>
</reference>
<accession>A0A671XHK5</accession>
<reference evidence="12" key="1">
    <citation type="submission" date="2021-04" db="EMBL/GenBank/DDBJ databases">
        <authorList>
            <consortium name="Wellcome Sanger Institute Data Sharing"/>
        </authorList>
    </citation>
    <scope>NUCLEOTIDE SEQUENCE [LARGE SCALE GENOMIC DNA]</scope>
</reference>
<feature type="compositionally biased region" description="Acidic residues" evidence="11">
    <location>
        <begin position="596"/>
        <end position="605"/>
    </location>
</feature>
<keyword evidence="9 10" id="KW-0472">Membrane</keyword>
<dbReference type="InterPro" id="IPR003409">
    <property type="entry name" value="MORN"/>
</dbReference>
<dbReference type="Gene3D" id="2.20.110.10">
    <property type="entry name" value="Histone H3 K4-specific methyltransferase SET7/9 N-terminal domain"/>
    <property type="match status" value="3"/>
</dbReference>
<comment type="similarity">
    <text evidence="2 10">Belongs to the junctophilin family.</text>
</comment>
<keyword evidence="4" id="KW-0597">Phosphoprotein</keyword>
<dbReference type="PANTHER" id="PTHR23085">
    <property type="entry name" value="GH28348P"/>
    <property type="match status" value="1"/>
</dbReference>
<dbReference type="OMA" id="IFGINTH"/>
<feature type="compositionally biased region" description="Basic and acidic residues" evidence="11">
    <location>
        <begin position="495"/>
        <end position="532"/>
    </location>
</feature>
<evidence type="ECO:0000313" key="13">
    <source>
        <dbReference type="Proteomes" id="UP000472265"/>
    </source>
</evidence>
<dbReference type="Proteomes" id="UP000472265">
    <property type="component" value="Chromosome 19"/>
</dbReference>
<dbReference type="FunFam" id="2.20.110.10:FF:000012">
    <property type="entry name" value="Junctophilin"/>
    <property type="match status" value="1"/>
</dbReference>
<keyword evidence="6" id="KW-0677">Repeat</keyword>
<keyword evidence="3 10" id="KW-1003">Cell membrane</keyword>
<feature type="compositionally biased region" description="Polar residues" evidence="11">
    <location>
        <begin position="170"/>
        <end position="188"/>
    </location>
</feature>
<reference evidence="12" key="2">
    <citation type="submission" date="2025-08" db="UniProtKB">
        <authorList>
            <consortium name="Ensembl"/>
        </authorList>
    </citation>
    <scope>IDENTIFICATION</scope>
</reference>
<evidence type="ECO:0000256" key="10">
    <source>
        <dbReference type="PIRNR" id="PIRNR037387"/>
    </source>
</evidence>
<sequence>MTGGRFDFDDGGTYCGGWEDGKAHGHGICTGPKGQGEYAGSWSHGFEIVGVYTWPSGNTYRGYWSQGKRHGLGVENKGKWMYRGEWSHGFKGRYGVRQSHNTPARYDGTWSNGLQDGYGIETYGDGGTYQGQWMGGMRHGYGVRQSVPYGMATVIRSPLRTSLASLRSEQSNGTVLQDLSSPTDTPTGSRGGFVLNFHSDSEVVTGKKKGLFRRGSLFGSLRQLRKSDSRTSISSKRSSARSDAAMSRISSSDANSTISIGDGELQDEDLPLEDHVDATTTETYMGEWKNDKRNGFGVSERSNGMKYEGEWLNNKRHGYGCTVFPDATKEEGKYKNNVLVRGIRKQLIPLKNPKTKEKVDRAVEGAQRAAAIARSKVEIAASRTAHARTKSEAAEQAAVSAVHDSEIARAVARELSPNFYQPGPDYIKQQSKEPVEIKEVPVEKKEKSPKDSPHFYRKGTTPPHSPVTSPVATPPPSPLSSKKKGQLANSTSRKTSKEEKPSRKISKEERSSHKASKEERPNRKLSKEERPSVPDGPKSSHVHVEAPAKPAKTHQPTAASAPPPPQPPAVPVNGELHTEYHSYYVKPPTKGPPPPDPEEDIEEEPSALALARMPPQPPRSFSTPTPKPASIRESKSDHKLRKQDSLKPKSLADTKKASMEIAENMEETVSISVRTRNRFLRNSETFLEICIFLWTELRPPPVFSLCVKLI</sequence>
<dbReference type="FunFam" id="2.20.110.10:FF:000003">
    <property type="entry name" value="Junctophilin"/>
    <property type="match status" value="1"/>
</dbReference>
<evidence type="ECO:0000256" key="3">
    <source>
        <dbReference type="ARBA" id="ARBA00022475"/>
    </source>
</evidence>
<feature type="compositionally biased region" description="Pro residues" evidence="11">
    <location>
        <begin position="561"/>
        <end position="570"/>
    </location>
</feature>
<dbReference type="Pfam" id="PF02493">
    <property type="entry name" value="MORN"/>
    <property type="match status" value="8"/>
</dbReference>
<protein>
    <recommendedName>
        <fullName evidence="10">Junctophilin</fullName>
    </recommendedName>
</protein>
<dbReference type="SMART" id="SM00698">
    <property type="entry name" value="MORN"/>
    <property type="match status" value="6"/>
</dbReference>
<dbReference type="PANTHER" id="PTHR23085:SF6">
    <property type="entry name" value="JUNCTOPHILIN-1"/>
    <property type="match status" value="1"/>
</dbReference>
<dbReference type="GO" id="GO:0030314">
    <property type="term" value="C:junctional membrane complex"/>
    <property type="evidence" value="ECO:0007669"/>
    <property type="project" value="UniProtKB-UniRule"/>
</dbReference>
<evidence type="ECO:0000256" key="4">
    <source>
        <dbReference type="ARBA" id="ARBA00022553"/>
    </source>
</evidence>
<keyword evidence="5" id="KW-0812">Transmembrane</keyword>
<feature type="compositionally biased region" description="Low complexity" evidence="11">
    <location>
        <begin position="230"/>
        <end position="254"/>
    </location>
</feature>
<feature type="compositionally biased region" description="Low complexity" evidence="11">
    <location>
        <begin position="460"/>
        <end position="471"/>
    </location>
</feature>
<keyword evidence="8" id="KW-1133">Transmembrane helix</keyword>
<dbReference type="AlphaFoldDB" id="A0A671XHK5"/>
<dbReference type="SUPFAM" id="SSF82185">
    <property type="entry name" value="Histone H3 K4-specific methyltransferase SET7/9 N-terminal domain"/>
    <property type="match status" value="2"/>
</dbReference>